<dbReference type="EMBL" id="KN847980">
    <property type="protein sequence ID" value="KIR47533.1"/>
    <property type="molecule type" value="Genomic_DNA"/>
</dbReference>
<organism evidence="1">
    <name type="scientific">Cryptococcus bacillisporus CA1280</name>
    <dbReference type="NCBI Taxonomy" id="1296109"/>
    <lineage>
        <taxon>Eukaryota</taxon>
        <taxon>Fungi</taxon>
        <taxon>Dikarya</taxon>
        <taxon>Basidiomycota</taxon>
        <taxon>Agaricomycotina</taxon>
        <taxon>Tremellomycetes</taxon>
        <taxon>Tremellales</taxon>
        <taxon>Cryptococcaceae</taxon>
        <taxon>Cryptococcus</taxon>
        <taxon>Cryptococcus gattii species complex</taxon>
    </lineage>
</organism>
<sequence length="85" mass="9884">MNSFPTPRTKAVNSILRAIDRVRNARRILNFEDMGDDLYYDGIGTVENMKRIFLHYLHRNTFEALRDLAAQAIGIYGLLPCWRPT</sequence>
<reference evidence="1" key="1">
    <citation type="submission" date="2015-01" db="EMBL/GenBank/DDBJ databases">
        <title>The Genome Sequence of Cryptococcus gattii CA1280.</title>
        <authorList>
            <consortium name="The Broad Institute Genomics Platform"/>
            <person name="Cuomo C."/>
            <person name="Litvintseva A."/>
            <person name="Chen Y."/>
            <person name="Heitman J."/>
            <person name="Sun S."/>
            <person name="Springer D."/>
            <person name="Dromer F."/>
            <person name="Young S."/>
            <person name="Zeng Q."/>
            <person name="Gargeya S."/>
            <person name="Abouelleil A."/>
            <person name="Alvarado L."/>
            <person name="Chapman S.B."/>
            <person name="Gainer-Dewar J."/>
            <person name="Goldberg J."/>
            <person name="Griggs A."/>
            <person name="Gujja S."/>
            <person name="Hansen M."/>
            <person name="Howarth C."/>
            <person name="Imamovic A."/>
            <person name="Larimer J."/>
            <person name="Murphy C."/>
            <person name="Naylor J."/>
            <person name="Pearson M."/>
            <person name="Priest M."/>
            <person name="Roberts A."/>
            <person name="Saif S."/>
            <person name="Shea T."/>
            <person name="Sykes S."/>
            <person name="Wortman J."/>
            <person name="Nusbaum C."/>
            <person name="Birren B."/>
        </authorList>
    </citation>
    <scope>NUCLEOTIDE SEQUENCE [LARGE SCALE GENOMIC DNA]</scope>
    <source>
        <strain evidence="1">CA1280</strain>
    </source>
</reference>
<protein>
    <submittedName>
        <fullName evidence="1">Uncharacterized protein</fullName>
    </submittedName>
</protein>
<evidence type="ECO:0000313" key="1">
    <source>
        <dbReference type="EMBL" id="KIR47533.1"/>
    </source>
</evidence>
<proteinExistence type="predicted"/>
<dbReference type="HOGENOM" id="CLU_2512573_0_0_1"/>
<dbReference type="OrthoDB" id="2575514at2759"/>
<accession>A0A0D0UH40</accession>
<dbReference type="AlphaFoldDB" id="A0A0D0UH40"/>
<gene>
    <name evidence="1" type="ORF">I312_03299</name>
</gene>
<name>A0A0D0UH40_CRYGA</name>